<dbReference type="EMBL" id="MH576964">
    <property type="protein sequence ID" value="AXH66718.1"/>
    <property type="molecule type" value="Genomic_DNA"/>
</dbReference>
<dbReference type="Proteomes" id="UP000259040">
    <property type="component" value="Segment"/>
</dbReference>
<accession>A0A345M897</accession>
<organism evidence="1 2">
    <name type="scientific">Streptomyces phage Starbow</name>
    <dbReference type="NCBI Taxonomy" id="2283266"/>
    <lineage>
        <taxon>Viruses</taxon>
        <taxon>Duplodnaviria</taxon>
        <taxon>Heunggongvirae</taxon>
        <taxon>Uroviricota</taxon>
        <taxon>Caudoviricetes</taxon>
        <taxon>Stanwilliamsviridae</taxon>
        <taxon>Boydwoodruffvirinae</taxon>
        <taxon>Karimacvirus</taxon>
        <taxon>Karimacvirus karimac</taxon>
        <taxon>Streptomyces virus Karimac</taxon>
    </lineage>
</organism>
<name>A0A345M897_9CAUD</name>
<evidence type="ECO:0000313" key="2">
    <source>
        <dbReference type="Proteomes" id="UP000259040"/>
    </source>
</evidence>
<gene>
    <name evidence="1" type="primary">255</name>
    <name evidence="1" type="ORF">SEA_STARBOW_255</name>
</gene>
<sequence>MENTDWLAWAVRFDPTSDMDKDSELYASIIADESRFGDVVRRAGLD</sequence>
<reference evidence="1 2" key="1">
    <citation type="submission" date="2018-07" db="EMBL/GenBank/DDBJ databases">
        <authorList>
            <person name="Boyd E.M."/>
            <person name="Barkley D.B."/>
            <person name="Naeem H."/>
            <person name="Vanhorne R."/>
            <person name="Nayek S."/>
            <person name="Layton S.R."/>
            <person name="Hughes L.E."/>
            <person name="Garlena R.A."/>
            <person name="Russell D.A."/>
            <person name="Pope W.H."/>
            <person name="Jacobs-Sera D."/>
            <person name="Hatfull G.F."/>
        </authorList>
    </citation>
    <scope>NUCLEOTIDE SEQUENCE [LARGE SCALE GENOMIC DNA]</scope>
</reference>
<proteinExistence type="predicted"/>
<evidence type="ECO:0000313" key="1">
    <source>
        <dbReference type="EMBL" id="AXH66718.1"/>
    </source>
</evidence>
<protein>
    <submittedName>
        <fullName evidence="1">Uncharacterized protein</fullName>
    </submittedName>
</protein>